<feature type="compositionally biased region" description="Polar residues" evidence="1">
    <location>
        <begin position="36"/>
        <end position="49"/>
    </location>
</feature>
<gene>
    <name evidence="2" type="ORF">KCU98_g21270</name>
</gene>
<dbReference type="Proteomes" id="UP000729357">
    <property type="component" value="Unassembled WGS sequence"/>
</dbReference>
<reference evidence="2" key="1">
    <citation type="journal article" date="2021" name="J Fungi (Basel)">
        <title>Virulence traits and population genomics of the black yeast Aureobasidium melanogenum.</title>
        <authorList>
            <person name="Cernosa A."/>
            <person name="Sun X."/>
            <person name="Gostincar C."/>
            <person name="Fang C."/>
            <person name="Gunde-Cimerman N."/>
            <person name="Song Z."/>
        </authorList>
    </citation>
    <scope>NUCLEOTIDE SEQUENCE</scope>
    <source>
        <strain evidence="2">EXF-9298</strain>
    </source>
</reference>
<feature type="compositionally biased region" description="Acidic residues" evidence="1">
    <location>
        <begin position="1"/>
        <end position="21"/>
    </location>
</feature>
<evidence type="ECO:0000313" key="3">
    <source>
        <dbReference type="Proteomes" id="UP000729357"/>
    </source>
</evidence>
<keyword evidence="3" id="KW-1185">Reference proteome</keyword>
<organism evidence="2 3">
    <name type="scientific">Aureobasidium melanogenum</name>
    <name type="common">Aureobasidium pullulans var. melanogenum</name>
    <dbReference type="NCBI Taxonomy" id="46634"/>
    <lineage>
        <taxon>Eukaryota</taxon>
        <taxon>Fungi</taxon>
        <taxon>Dikarya</taxon>
        <taxon>Ascomycota</taxon>
        <taxon>Pezizomycotina</taxon>
        <taxon>Dothideomycetes</taxon>
        <taxon>Dothideomycetidae</taxon>
        <taxon>Dothideales</taxon>
        <taxon>Saccotheciaceae</taxon>
        <taxon>Aureobasidium</taxon>
    </lineage>
</organism>
<evidence type="ECO:0000256" key="1">
    <source>
        <dbReference type="SAM" id="MobiDB-lite"/>
    </source>
</evidence>
<accession>A0A9P8F2L8</accession>
<dbReference type="AlphaFoldDB" id="A0A9P8F2L8"/>
<proteinExistence type="predicted"/>
<dbReference type="EMBL" id="JAHFXS010007307">
    <property type="protein sequence ID" value="KAG9926756.1"/>
    <property type="molecule type" value="Genomic_DNA"/>
</dbReference>
<sequence>IMTDSGENDTDMFDQSDDEEKDLASQVSKGQDEGKNGSQEKGTGESQTPAEPKMGGVQDSA</sequence>
<reference evidence="2" key="2">
    <citation type="submission" date="2021-08" db="EMBL/GenBank/DDBJ databases">
        <authorList>
            <person name="Gostincar C."/>
            <person name="Sun X."/>
            <person name="Song Z."/>
            <person name="Gunde-Cimerman N."/>
        </authorList>
    </citation>
    <scope>NUCLEOTIDE SEQUENCE</scope>
    <source>
        <strain evidence="2">EXF-9298</strain>
    </source>
</reference>
<evidence type="ECO:0000313" key="2">
    <source>
        <dbReference type="EMBL" id="KAG9926756.1"/>
    </source>
</evidence>
<feature type="region of interest" description="Disordered" evidence="1">
    <location>
        <begin position="1"/>
        <end position="61"/>
    </location>
</feature>
<name>A0A9P8F2L8_AURME</name>
<feature type="non-terminal residue" evidence="2">
    <location>
        <position position="1"/>
    </location>
</feature>
<comment type="caution">
    <text evidence="2">The sequence shown here is derived from an EMBL/GenBank/DDBJ whole genome shotgun (WGS) entry which is preliminary data.</text>
</comment>
<feature type="non-terminal residue" evidence="2">
    <location>
        <position position="61"/>
    </location>
</feature>
<protein>
    <submittedName>
        <fullName evidence="2">Uncharacterized protein</fullName>
    </submittedName>
</protein>